<keyword evidence="2" id="KW-1185">Reference proteome</keyword>
<evidence type="ECO:0000313" key="2">
    <source>
        <dbReference type="Proteomes" id="UP001456344"/>
    </source>
</evidence>
<sequence length="101" mass="11009">MQVFEDEHPRPVFAQFGDRFAEIFECFAAEAVGDEAQRDRAGQLVGFDPARAAPRVGEGLRQERALAAARLAVQPDRPAAAFVQQRGPFTALDAAKGAFTY</sequence>
<gene>
    <name evidence="1" type="ORF">LCL61_15240</name>
</gene>
<proteinExistence type="predicted"/>
<protein>
    <submittedName>
        <fullName evidence="1">Uncharacterized protein</fullName>
    </submittedName>
</protein>
<dbReference type="EMBL" id="CP150484">
    <property type="protein sequence ID" value="WYW16906.1"/>
    <property type="molecule type" value="Genomic_DNA"/>
</dbReference>
<name>A0ACD5BBX4_9PSEU</name>
<dbReference type="Proteomes" id="UP001456344">
    <property type="component" value="Chromosome"/>
</dbReference>
<accession>A0ACD5BBX4</accession>
<organism evidence="1 2">
    <name type="scientific">Amycolatopsis coloradensis</name>
    <dbReference type="NCBI Taxonomy" id="76021"/>
    <lineage>
        <taxon>Bacteria</taxon>
        <taxon>Bacillati</taxon>
        <taxon>Actinomycetota</taxon>
        <taxon>Actinomycetes</taxon>
        <taxon>Pseudonocardiales</taxon>
        <taxon>Pseudonocardiaceae</taxon>
        <taxon>Amycolatopsis</taxon>
    </lineage>
</organism>
<evidence type="ECO:0000313" key="1">
    <source>
        <dbReference type="EMBL" id="WYW16906.1"/>
    </source>
</evidence>
<reference evidence="1" key="1">
    <citation type="submission" date="2023-10" db="EMBL/GenBank/DDBJ databases">
        <title>Whole genome sequencing of actinobacterial strain Amycolatopsis sp. (BCA-696) identifies the underlying plant growth-promoting genes.</title>
        <authorList>
            <person name="Gandham P."/>
            <person name="Vadla N."/>
            <person name="Saji A."/>
            <person name="Srinivas V."/>
            <person name="Ruperao P."/>
            <person name="Selvanayagam S."/>
            <person name="Saxena R.K."/>
            <person name="Rathore A."/>
            <person name="Gopalakrishnan S."/>
            <person name="Thakur V."/>
        </authorList>
    </citation>
    <scope>NUCLEOTIDE SEQUENCE</scope>
    <source>
        <strain evidence="1">BCA-696</strain>
    </source>
</reference>